<keyword evidence="5" id="KW-0378">Hydrolase</keyword>
<dbReference type="NCBIfam" id="NF007980">
    <property type="entry name" value="PRK10707.1"/>
    <property type="match status" value="1"/>
</dbReference>
<dbReference type="InterPro" id="IPR045121">
    <property type="entry name" value="CoAse"/>
</dbReference>
<evidence type="ECO:0000259" key="9">
    <source>
        <dbReference type="PROSITE" id="PS51462"/>
    </source>
</evidence>
<accession>A0ABU0JJP3</accession>
<feature type="region of interest" description="Disordered" evidence="8">
    <location>
        <begin position="18"/>
        <end position="42"/>
    </location>
</feature>
<evidence type="ECO:0000256" key="3">
    <source>
        <dbReference type="ARBA" id="ARBA00006506"/>
    </source>
</evidence>
<dbReference type="InterPro" id="IPR015797">
    <property type="entry name" value="NUDIX_hydrolase-like_dom_sf"/>
</dbReference>
<name>A0ABU0JJP3_9HYPH</name>
<dbReference type="CDD" id="cd03426">
    <property type="entry name" value="NUDIX_CoAse_Nudt7"/>
    <property type="match status" value="1"/>
</dbReference>
<dbReference type="SUPFAM" id="SSF55811">
    <property type="entry name" value="Nudix"/>
    <property type="match status" value="1"/>
</dbReference>
<gene>
    <name evidence="10" type="ORF">QO011_006659</name>
</gene>
<evidence type="ECO:0000256" key="7">
    <source>
        <dbReference type="ARBA" id="ARBA00023211"/>
    </source>
</evidence>
<dbReference type="PROSITE" id="PS51462">
    <property type="entry name" value="NUDIX"/>
    <property type="match status" value="1"/>
</dbReference>
<comment type="cofactor">
    <cofactor evidence="2">
        <name>Mg(2+)</name>
        <dbReference type="ChEBI" id="CHEBI:18420"/>
    </cofactor>
</comment>
<protein>
    <submittedName>
        <fullName evidence="10">8-oxo-dGTP pyrophosphatase MutT (NUDIX family)</fullName>
    </submittedName>
</protein>
<dbReference type="Proteomes" id="UP001242480">
    <property type="component" value="Unassembled WGS sequence"/>
</dbReference>
<comment type="cofactor">
    <cofactor evidence="1">
        <name>Mn(2+)</name>
        <dbReference type="ChEBI" id="CHEBI:29035"/>
    </cofactor>
</comment>
<dbReference type="Pfam" id="PF00293">
    <property type="entry name" value="NUDIX"/>
    <property type="match status" value="1"/>
</dbReference>
<evidence type="ECO:0000256" key="8">
    <source>
        <dbReference type="SAM" id="MobiDB-lite"/>
    </source>
</evidence>
<dbReference type="RefSeq" id="WP_307282174.1">
    <property type="nucleotide sequence ID" value="NZ_JAUSVX010000017.1"/>
</dbReference>
<dbReference type="PANTHER" id="PTHR12992:SF11">
    <property type="entry name" value="MITOCHONDRIAL COENZYME A DIPHOSPHATASE NUDT8"/>
    <property type="match status" value="1"/>
</dbReference>
<comment type="similarity">
    <text evidence="3">Belongs to the Nudix hydrolase family. PCD1 subfamily.</text>
</comment>
<keyword evidence="6" id="KW-0460">Magnesium</keyword>
<dbReference type="InterPro" id="IPR000086">
    <property type="entry name" value="NUDIX_hydrolase_dom"/>
</dbReference>
<dbReference type="Gene3D" id="3.90.79.10">
    <property type="entry name" value="Nucleoside Triphosphate Pyrophosphohydrolase"/>
    <property type="match status" value="1"/>
</dbReference>
<dbReference type="PROSITE" id="PS01293">
    <property type="entry name" value="NUDIX_COA"/>
    <property type="match status" value="1"/>
</dbReference>
<proteinExistence type="inferred from homology"/>
<evidence type="ECO:0000313" key="10">
    <source>
        <dbReference type="EMBL" id="MDQ0473623.1"/>
    </source>
</evidence>
<sequence length="213" mass="22903">MPDPFLADFLARARRRLRPAPPPVGAEAEAPAIGDHSFSPDLAAEAPAGPGKPAAVLIGVVEHPDGATVLLTRRSTALRSHSGQIAFPGGRIDPGDDGPLAAALREAQEEIGLPPAHVAPLGYLDLYLTTSGFRVVPVVALIAPGFALTLNPAEVDEAFECPLAFLMDPANHRRESREWRGAMRSYYAMPFEDRYIWGVTAGILRTLYDRIYA</sequence>
<evidence type="ECO:0000256" key="4">
    <source>
        <dbReference type="ARBA" id="ARBA00022723"/>
    </source>
</evidence>
<dbReference type="PANTHER" id="PTHR12992">
    <property type="entry name" value="NUDIX HYDROLASE"/>
    <property type="match status" value="1"/>
</dbReference>
<keyword evidence="7" id="KW-0464">Manganese</keyword>
<evidence type="ECO:0000256" key="5">
    <source>
        <dbReference type="ARBA" id="ARBA00022801"/>
    </source>
</evidence>
<dbReference type="InterPro" id="IPR000059">
    <property type="entry name" value="NUDIX_hydrolase_NudL_CS"/>
</dbReference>
<keyword evidence="4" id="KW-0479">Metal-binding</keyword>
<reference evidence="10 11" key="1">
    <citation type="submission" date="2023-07" db="EMBL/GenBank/DDBJ databases">
        <title>Genomic Encyclopedia of Type Strains, Phase IV (KMG-IV): sequencing the most valuable type-strain genomes for metagenomic binning, comparative biology and taxonomic classification.</title>
        <authorList>
            <person name="Goeker M."/>
        </authorList>
    </citation>
    <scope>NUCLEOTIDE SEQUENCE [LARGE SCALE GENOMIC DNA]</scope>
    <source>
        <strain evidence="10 11">DSM 19619</strain>
    </source>
</reference>
<organism evidence="10 11">
    <name type="scientific">Labrys wisconsinensis</name>
    <dbReference type="NCBI Taxonomy" id="425677"/>
    <lineage>
        <taxon>Bacteria</taxon>
        <taxon>Pseudomonadati</taxon>
        <taxon>Pseudomonadota</taxon>
        <taxon>Alphaproteobacteria</taxon>
        <taxon>Hyphomicrobiales</taxon>
        <taxon>Xanthobacteraceae</taxon>
        <taxon>Labrys</taxon>
    </lineage>
</organism>
<feature type="domain" description="Nudix hydrolase" evidence="9">
    <location>
        <begin position="51"/>
        <end position="187"/>
    </location>
</feature>
<keyword evidence="11" id="KW-1185">Reference proteome</keyword>
<comment type="caution">
    <text evidence="10">The sequence shown here is derived from an EMBL/GenBank/DDBJ whole genome shotgun (WGS) entry which is preliminary data.</text>
</comment>
<evidence type="ECO:0000256" key="1">
    <source>
        <dbReference type="ARBA" id="ARBA00001936"/>
    </source>
</evidence>
<evidence type="ECO:0000313" key="11">
    <source>
        <dbReference type="Proteomes" id="UP001242480"/>
    </source>
</evidence>
<dbReference type="EMBL" id="JAUSVX010000017">
    <property type="protein sequence ID" value="MDQ0473623.1"/>
    <property type="molecule type" value="Genomic_DNA"/>
</dbReference>
<evidence type="ECO:0000256" key="2">
    <source>
        <dbReference type="ARBA" id="ARBA00001946"/>
    </source>
</evidence>
<evidence type="ECO:0000256" key="6">
    <source>
        <dbReference type="ARBA" id="ARBA00022842"/>
    </source>
</evidence>